<feature type="compositionally biased region" description="Basic and acidic residues" evidence="3">
    <location>
        <begin position="208"/>
        <end position="221"/>
    </location>
</feature>
<feature type="region of interest" description="Disordered" evidence="3">
    <location>
        <begin position="740"/>
        <end position="779"/>
    </location>
</feature>
<dbReference type="OrthoDB" id="2289094at2759"/>
<feature type="compositionally biased region" description="Polar residues" evidence="3">
    <location>
        <begin position="1797"/>
        <end position="1807"/>
    </location>
</feature>
<evidence type="ECO:0000256" key="1">
    <source>
        <dbReference type="ARBA" id="ARBA00023054"/>
    </source>
</evidence>
<feature type="compositionally biased region" description="Low complexity" evidence="3">
    <location>
        <begin position="1808"/>
        <end position="1819"/>
    </location>
</feature>
<organism evidence="4 5">
    <name type="scientific">Friedmanniomyces endolithicus</name>
    <dbReference type="NCBI Taxonomy" id="329885"/>
    <lineage>
        <taxon>Eukaryota</taxon>
        <taxon>Fungi</taxon>
        <taxon>Dikarya</taxon>
        <taxon>Ascomycota</taxon>
        <taxon>Pezizomycotina</taxon>
        <taxon>Dothideomycetes</taxon>
        <taxon>Dothideomycetidae</taxon>
        <taxon>Mycosphaerellales</taxon>
        <taxon>Teratosphaeriaceae</taxon>
        <taxon>Friedmanniomyces</taxon>
    </lineage>
</organism>
<feature type="coiled-coil region" evidence="2">
    <location>
        <begin position="40"/>
        <end position="67"/>
    </location>
</feature>
<reference evidence="4 5" key="1">
    <citation type="submission" date="2017-03" db="EMBL/GenBank/DDBJ databases">
        <title>Genomes of endolithic fungi from Antarctica.</title>
        <authorList>
            <person name="Coleine C."/>
            <person name="Masonjones S."/>
            <person name="Stajich J.E."/>
        </authorList>
    </citation>
    <scope>NUCLEOTIDE SEQUENCE [LARGE SCALE GENOMIC DNA]</scope>
    <source>
        <strain evidence="4 5">CCFEE 5311</strain>
    </source>
</reference>
<feature type="region of interest" description="Disordered" evidence="3">
    <location>
        <begin position="1486"/>
        <end position="1530"/>
    </location>
</feature>
<feature type="compositionally biased region" description="Basic and acidic residues" evidence="3">
    <location>
        <begin position="684"/>
        <end position="702"/>
    </location>
</feature>
<feature type="compositionally biased region" description="Low complexity" evidence="3">
    <location>
        <begin position="895"/>
        <end position="905"/>
    </location>
</feature>
<protein>
    <submittedName>
        <fullName evidence="4">Uncharacterized protein</fullName>
    </submittedName>
</protein>
<feature type="region of interest" description="Disordered" evidence="3">
    <location>
        <begin position="193"/>
        <end position="221"/>
    </location>
</feature>
<evidence type="ECO:0000313" key="5">
    <source>
        <dbReference type="Proteomes" id="UP000310066"/>
    </source>
</evidence>
<dbReference type="PANTHER" id="PTHR18870:SF9">
    <property type="entry name" value="PROTEIN TAG-278-RELATED"/>
    <property type="match status" value="1"/>
</dbReference>
<comment type="caution">
    <text evidence="4">The sequence shown here is derived from an EMBL/GenBank/DDBJ whole genome shotgun (WGS) entry which is preliminary data.</text>
</comment>
<feature type="compositionally biased region" description="Polar residues" evidence="3">
    <location>
        <begin position="1750"/>
        <end position="1763"/>
    </location>
</feature>
<feature type="region of interest" description="Disordered" evidence="3">
    <location>
        <begin position="1009"/>
        <end position="1033"/>
    </location>
</feature>
<feature type="region of interest" description="Disordered" evidence="3">
    <location>
        <begin position="934"/>
        <end position="992"/>
    </location>
</feature>
<proteinExistence type="predicted"/>
<feature type="compositionally biased region" description="Basic and acidic residues" evidence="3">
    <location>
        <begin position="1010"/>
        <end position="1030"/>
    </location>
</feature>
<dbReference type="PANTHER" id="PTHR18870">
    <property type="entry name" value="PROTEIN TAG-278-RELATED"/>
    <property type="match status" value="1"/>
</dbReference>
<feature type="region of interest" description="Disordered" evidence="3">
    <location>
        <begin position="894"/>
        <end position="914"/>
    </location>
</feature>
<feature type="compositionally biased region" description="Polar residues" evidence="3">
    <location>
        <begin position="1499"/>
        <end position="1518"/>
    </location>
</feature>
<feature type="region of interest" description="Disordered" evidence="3">
    <location>
        <begin position="683"/>
        <end position="702"/>
    </location>
</feature>
<evidence type="ECO:0000313" key="4">
    <source>
        <dbReference type="EMBL" id="TKA46940.1"/>
    </source>
</evidence>
<dbReference type="STRING" id="329885.A0A4U0VD43"/>
<feature type="region of interest" description="Disordered" evidence="3">
    <location>
        <begin position="1775"/>
        <end position="1929"/>
    </location>
</feature>
<feature type="coiled-coil region" evidence="2">
    <location>
        <begin position="266"/>
        <end position="469"/>
    </location>
</feature>
<dbReference type="EMBL" id="NAJP01000007">
    <property type="protein sequence ID" value="TKA46940.1"/>
    <property type="molecule type" value="Genomic_DNA"/>
</dbReference>
<dbReference type="Proteomes" id="UP000310066">
    <property type="component" value="Unassembled WGS sequence"/>
</dbReference>
<name>A0A4U0VD43_9PEZI</name>
<feature type="region of interest" description="Disordered" evidence="3">
    <location>
        <begin position="1726"/>
        <end position="1763"/>
    </location>
</feature>
<accession>A0A4U0VD43</accession>
<feature type="compositionally biased region" description="Polar residues" evidence="3">
    <location>
        <begin position="1917"/>
        <end position="1929"/>
    </location>
</feature>
<evidence type="ECO:0000256" key="2">
    <source>
        <dbReference type="SAM" id="Coils"/>
    </source>
</evidence>
<sequence>MTLVKHAGELLEVRSAHERELLSSKGAQAAEMEKAHTEHARGLEAIRDELQQAHASEEAKLQSQHETKIQEITASLQEKHISQLTKLQTKHERHLQQSTDALRNEHGVELERTKADGMQSLQEMKDEHAQERERLITEHQVAVEKVRSDLPEQVQSATDRLSDGHKVELDRMRNDHEAHVRTLNADLEHAKTEGTKLQSQARESQAAHTKEIEDMRSRNEIDSSTLQSQLEDVRLGAKQAREKSQAKLADLAGRLATECKASKALREQMQRAEQSHRERVKDLESAMSELEQRLSTAEETFSNTTAALQAKEAELNAQISAKEEELVEARQGLSSLQADTDAESGRLGEEISAREGDLAKTIQDHKTQLQQLNDQHIRETEELNVEHNAALDGVQQTLSESLMTKDAELAVLRKRHEGLTEALDSAQLRHNETANVHAGVLQEIHAKHLREVEELRVQHAAKVDHAREESRVLVEEAACSHSGALKTLLEQHEEASATARHAGDEQLEQLRSEKDLEAQRLLSEHDDVLKTVKQTHSDELTELRQRNEGSLLSAKRDGDAEVRRLNDVVSALKQQHEKTLQAAKQDRDAGVQQASSQHAKEMNARQAEHGAMITSLEQGHITALDQAQKQHDLTSEEAKREADSCMQKLKEGQDDEKIRLIAEQKTAHDKSVEDVEVRAQSTIHDARSEAEQQREEDSQRHQTELRDLHAQIRLLTEEHQTAFDDAIAEHASAIAGIRTSHDKERDTMEKQHDEAVSSHESALDALRREQEETTKTTRRIYEDETSKLQDALSSAQAAHETELARSNDEHAKQMHTYASGWSSKADEAASKHHADIQSAIANAISETTAKAREDLGKQLAERDAAAEAHLAAVRESHADELAKAREGDVGRLDAAQKSAESSKAELNAARAEHERDFDQMQATLSEQLAQIKIKHNTESQRLQRDVEDERQRSEQAQRARDTDAGRLDAAQKAVESGKAELNAARVEHERDSDQMQATFSEQLAQIKVKHNTESQRLQRDVEDERQRSEQVHQQAAAELLSAQGSHAASTDLLKAQLKDAEERRKVNQSEIEAQRLQATNVSDAMKSSEIQSIQREHQSSLVALRQTLEIKFRASQAAHHRELADVQGTLRLQTEAANGARKQALVDRDVEWAAKMASLKKEQAESFSDILQTNDASTVEHTRELERQHREALSHAVEGARAEAAQNAAAAEKEHQQSLQGAMSEAKQTSDEEMKRLIHEHEDAVAGVRGEVEKQSQARIAELNSEHEAALAQATAVSDKGVATRSEAHREEVATLRSHLEAEVTGHTGVREALADVRSQRSEDGERVVAAKDDAERRLAILQEQHEALKLQHSESTTSVREIQAILPEAKAKVSAPGEPSEVTALRQQLALAEQDRKQAQAFVHQKLDEKSELAQQNDALLKEIQALKEHLSSSERPQAAKSVNAQVQTDFVGALPSWRTLPECSATQHNGVTNANASTELDLTQATGENDGRRMDPSTPQSTRRTLAPSQPTTPSRSQKRVADLKSEPAWKTRSFEDYLQQAKTELSELGSVITANEALFARKIQEHVGDLQRAKDHLAAEYKDKFDTLLAEKSMREKDAMSRGVEDFTKERNQLLASNGIEHDEPQAQNALLTSLPLKQAKELRTAEERLVSEYNRRIAERKSQIALKHAEDFQFLTQDYDRKIIDLLNDKEKLEGDLSVEPERFEHDLDDFEVKSVQLEVQKSRSVRSSPQLKREVDEPSAAAQVARTQQAPIQRPTSAISALPQRVVISTPHTPSSIPAARPFFPGSRGSADATSQPRSGRVSTTAPRTPASPTARRESPSERYPPLPQRSLMRVRSPADGPIPRRVVSTPRTSEKWASPSSAKENDLLDLSLGPETAEQHAQQSLIGKVSIASPKTSTAAEGSSGRKLRHSSGSTFGQAFTRD</sequence>
<feature type="region of interest" description="Disordered" evidence="3">
    <location>
        <begin position="585"/>
        <end position="605"/>
    </location>
</feature>
<keyword evidence="1 2" id="KW-0175">Coiled coil</keyword>
<gene>
    <name evidence="4" type="ORF">B0A54_03896</name>
</gene>
<evidence type="ECO:0000256" key="3">
    <source>
        <dbReference type="SAM" id="MobiDB-lite"/>
    </source>
</evidence>
<feature type="compositionally biased region" description="Polar residues" evidence="3">
    <location>
        <begin position="195"/>
        <end position="207"/>
    </location>
</feature>
<feature type="coiled-coil region" evidence="2">
    <location>
        <begin position="1404"/>
        <end position="1431"/>
    </location>
</feature>
<feature type="compositionally biased region" description="Basic and acidic residues" evidence="3">
    <location>
        <begin position="935"/>
        <end position="966"/>
    </location>
</feature>